<reference evidence="2 3" key="1">
    <citation type="journal article" date="2012" name="Science">
        <title>The Paleozoic origin of enzymatic lignin decomposition reconstructed from 31 fungal genomes.</title>
        <authorList>
            <person name="Floudas D."/>
            <person name="Binder M."/>
            <person name="Riley R."/>
            <person name="Barry K."/>
            <person name="Blanchette R.A."/>
            <person name="Henrissat B."/>
            <person name="Martinez A.T."/>
            <person name="Otillar R."/>
            <person name="Spatafora J.W."/>
            <person name="Yadav J.S."/>
            <person name="Aerts A."/>
            <person name="Benoit I."/>
            <person name="Boyd A."/>
            <person name="Carlson A."/>
            <person name="Copeland A."/>
            <person name="Coutinho P.M."/>
            <person name="de Vries R.P."/>
            <person name="Ferreira P."/>
            <person name="Findley K."/>
            <person name="Foster B."/>
            <person name="Gaskell J."/>
            <person name="Glotzer D."/>
            <person name="Gorecki P."/>
            <person name="Heitman J."/>
            <person name="Hesse C."/>
            <person name="Hori C."/>
            <person name="Igarashi K."/>
            <person name="Jurgens J.A."/>
            <person name="Kallen N."/>
            <person name="Kersten P."/>
            <person name="Kohler A."/>
            <person name="Kuees U."/>
            <person name="Kumar T.K.A."/>
            <person name="Kuo A."/>
            <person name="LaButti K."/>
            <person name="Larrondo L.F."/>
            <person name="Lindquist E."/>
            <person name="Ling A."/>
            <person name="Lombard V."/>
            <person name="Lucas S."/>
            <person name="Lundell T."/>
            <person name="Martin R."/>
            <person name="McLaughlin D.J."/>
            <person name="Morgenstern I."/>
            <person name="Morin E."/>
            <person name="Murat C."/>
            <person name="Nagy L.G."/>
            <person name="Nolan M."/>
            <person name="Ohm R.A."/>
            <person name="Patyshakuliyeva A."/>
            <person name="Rokas A."/>
            <person name="Ruiz-Duenas F.J."/>
            <person name="Sabat G."/>
            <person name="Salamov A."/>
            <person name="Samejima M."/>
            <person name="Schmutz J."/>
            <person name="Slot J.C."/>
            <person name="St John F."/>
            <person name="Stenlid J."/>
            <person name="Sun H."/>
            <person name="Sun S."/>
            <person name="Syed K."/>
            <person name="Tsang A."/>
            <person name="Wiebenga A."/>
            <person name="Young D."/>
            <person name="Pisabarro A."/>
            <person name="Eastwood D.C."/>
            <person name="Martin F."/>
            <person name="Cullen D."/>
            <person name="Grigoriev I.V."/>
            <person name="Hibbett D.S."/>
        </authorList>
    </citation>
    <scope>NUCLEOTIDE SEQUENCE [LARGE SCALE GENOMIC DNA]</scope>
    <source>
        <strain evidence="2 3">MD-104</strain>
    </source>
</reference>
<feature type="region of interest" description="Disordered" evidence="1">
    <location>
        <begin position="358"/>
        <end position="377"/>
    </location>
</feature>
<keyword evidence="3" id="KW-1185">Reference proteome</keyword>
<sequence>MSYDQPKPVFDVPLFPEQDEQGGDDLPTYDDLAAQHGPNSRFGRWRQWIEKRAAERYADVTPEEYQRRRARGWGEGIDNPGHAPHTSSSVERGQALASPETQLNIHNAFSDPTWEQLPPGLQQLHINTDFSTSTLPVSPLGRTSGPSPPAALIPENVFPSHLKLYQFGSRFLPHATAPIRCLLPILNDEILLIGHDGGLSVLDMFPREWADEGLTEKGPADAEAKPIWEGEVVYQMSVLEAESTGQGTPQGVVLALVGPTADSATKEQEGMRTLRMYNLASLVSLGKWAIAQKGHRPLNLRAPFAAGKHQQNKKHGKQGSLTKGLKSLVIDAPIAQPQSPSDSLSEPQASYSALAEQPMYTKPLPPRPSERSDSVGSQSSWDVVDDLPLLWAAHYAPLASAGSRLHNTSVLFYELYQNETQRARGGALLAVATKSNILLYEAPKGERAFHLVKEFYTPLTARSITFVHQSVLEVMSRSSSDAAARPGSSSSQRHTRIVSLNMNAQRYSHQLSLFVVFDKKAGLIRIADSAVSEVDLFEESNGLTQLLTASNVGSPTINRKSRASWDGRAFAREHKGVWVPPVKFDIPASSNYSLARSMYILTRGKQSHIVPNPLPPSISAVPPYRILLWSFHPTHISCRVHLPSMDDVQGPPPFLQVIAFGEDGLEVQELPLSSLNEQHRKGKRREQDAVVAQSSSIGGDTGFLCTGGHWSQPLHPNLTRSDTMESYDSATSFESLSSETMAEKMQAHQGIYGWVRKGVEDFRVFWVGGTGAECDGENNEGDL</sequence>
<dbReference type="OMA" id="PLRWATH"/>
<proteinExistence type="predicted"/>
<gene>
    <name evidence="2" type="ORF">WOLCODRAFT_99593</name>
</gene>
<protein>
    <submittedName>
        <fullName evidence="2">Uncharacterized protein</fullName>
    </submittedName>
</protein>
<feature type="region of interest" description="Disordered" evidence="1">
    <location>
        <begin position="1"/>
        <end position="37"/>
    </location>
</feature>
<dbReference type="STRING" id="742152.A0A2H3JGA9"/>
<evidence type="ECO:0000313" key="3">
    <source>
        <dbReference type="Proteomes" id="UP000218811"/>
    </source>
</evidence>
<dbReference type="EMBL" id="KB468113">
    <property type="protein sequence ID" value="PCH40941.1"/>
    <property type="molecule type" value="Genomic_DNA"/>
</dbReference>
<accession>A0A2H3JGA9</accession>
<feature type="region of interest" description="Disordered" evidence="1">
    <location>
        <begin position="72"/>
        <end position="96"/>
    </location>
</feature>
<evidence type="ECO:0000313" key="2">
    <source>
        <dbReference type="EMBL" id="PCH40941.1"/>
    </source>
</evidence>
<dbReference type="Proteomes" id="UP000218811">
    <property type="component" value="Unassembled WGS sequence"/>
</dbReference>
<dbReference type="AlphaFoldDB" id="A0A2H3JGA9"/>
<evidence type="ECO:0000256" key="1">
    <source>
        <dbReference type="SAM" id="MobiDB-lite"/>
    </source>
</evidence>
<name>A0A2H3JGA9_WOLCO</name>
<organism evidence="2 3">
    <name type="scientific">Wolfiporia cocos (strain MD-104)</name>
    <name type="common">Brown rot fungus</name>
    <dbReference type="NCBI Taxonomy" id="742152"/>
    <lineage>
        <taxon>Eukaryota</taxon>
        <taxon>Fungi</taxon>
        <taxon>Dikarya</taxon>
        <taxon>Basidiomycota</taxon>
        <taxon>Agaricomycotina</taxon>
        <taxon>Agaricomycetes</taxon>
        <taxon>Polyporales</taxon>
        <taxon>Phaeolaceae</taxon>
        <taxon>Wolfiporia</taxon>
    </lineage>
</organism>